<keyword evidence="3" id="KW-1185">Reference proteome</keyword>
<dbReference type="EMBL" id="CALNXK010000051">
    <property type="protein sequence ID" value="CAH3132553.1"/>
    <property type="molecule type" value="Genomic_DNA"/>
</dbReference>
<gene>
    <name evidence="2" type="ORF">PLOB_00035976</name>
</gene>
<dbReference type="Proteomes" id="UP001159405">
    <property type="component" value="Unassembled WGS sequence"/>
</dbReference>
<organism evidence="2 3">
    <name type="scientific">Porites lobata</name>
    <dbReference type="NCBI Taxonomy" id="104759"/>
    <lineage>
        <taxon>Eukaryota</taxon>
        <taxon>Metazoa</taxon>
        <taxon>Cnidaria</taxon>
        <taxon>Anthozoa</taxon>
        <taxon>Hexacorallia</taxon>
        <taxon>Scleractinia</taxon>
        <taxon>Fungiina</taxon>
        <taxon>Poritidae</taxon>
        <taxon>Porites</taxon>
    </lineage>
</organism>
<name>A0ABN8P3P5_9CNID</name>
<reference evidence="2 3" key="1">
    <citation type="submission" date="2022-05" db="EMBL/GenBank/DDBJ databases">
        <authorList>
            <consortium name="Genoscope - CEA"/>
            <person name="William W."/>
        </authorList>
    </citation>
    <scope>NUCLEOTIDE SEQUENCE [LARGE SCALE GENOMIC DNA]</scope>
</reference>
<sequence length="131" mass="14543">MDITGYQAATDEMVLKDCQFIKTKDDTALLVVYQGNLYLGGCNNCYKRWFITFNSAECSGPLPIDAVLWIPNTGENNHRPGFIEGYCNNIHKGKIRVGINIGNCAGYGNSNGYTGWNSVSRLIIEEVPRSQ</sequence>
<accession>A0ABN8P3P5</accession>
<evidence type="ECO:0000259" key="1">
    <source>
        <dbReference type="Pfam" id="PF25815"/>
    </source>
</evidence>
<comment type="caution">
    <text evidence="2">The sequence shown here is derived from an EMBL/GenBank/DDBJ whole genome shotgun (WGS) entry which is preliminary data.</text>
</comment>
<evidence type="ECO:0000313" key="2">
    <source>
        <dbReference type="EMBL" id="CAH3132553.1"/>
    </source>
</evidence>
<dbReference type="Pfam" id="PF25815">
    <property type="entry name" value="CTHRC1_C"/>
    <property type="match status" value="1"/>
</dbReference>
<dbReference type="InterPro" id="IPR057873">
    <property type="entry name" value="CTHRC1_C"/>
</dbReference>
<evidence type="ECO:0000313" key="3">
    <source>
        <dbReference type="Proteomes" id="UP001159405"/>
    </source>
</evidence>
<feature type="domain" description="CTHRC1 C-terminal" evidence="1">
    <location>
        <begin position="8"/>
        <end position="124"/>
    </location>
</feature>
<protein>
    <recommendedName>
        <fullName evidence="1">CTHRC1 C-terminal domain-containing protein</fullName>
    </recommendedName>
</protein>
<proteinExistence type="predicted"/>